<evidence type="ECO:0000313" key="11">
    <source>
        <dbReference type="EMBL" id="NMW93520.1"/>
    </source>
</evidence>
<dbReference type="Proteomes" id="UP000582487">
    <property type="component" value="Unassembled WGS sequence"/>
</dbReference>
<gene>
    <name evidence="12" type="primary">pdtaS</name>
    <name evidence="9" type="ORF">FYZ43_06265</name>
    <name evidence="11" type="ORF">HHJ74_07410</name>
    <name evidence="10" type="ORF">HHJ78_03975</name>
    <name evidence="12" type="ORF">NCTC11819_00047</name>
</gene>
<dbReference type="InterPro" id="IPR003594">
    <property type="entry name" value="HATPase_dom"/>
</dbReference>
<evidence type="ECO:0000313" key="10">
    <source>
        <dbReference type="EMBL" id="NMW64706.1"/>
    </source>
</evidence>
<dbReference type="PANTHER" id="PTHR41523">
    <property type="entry name" value="TWO-COMPONENT SYSTEM SENSOR PROTEIN"/>
    <property type="match status" value="1"/>
</dbReference>
<dbReference type="InterPro" id="IPR036890">
    <property type="entry name" value="HATPase_C_sf"/>
</dbReference>
<evidence type="ECO:0000256" key="1">
    <source>
        <dbReference type="ARBA" id="ARBA00000085"/>
    </source>
</evidence>
<dbReference type="EMBL" id="JABCUV010000007">
    <property type="protein sequence ID" value="NMW93520.1"/>
    <property type="molecule type" value="Genomic_DNA"/>
</dbReference>
<dbReference type="Gene3D" id="3.30.565.10">
    <property type="entry name" value="Histidine kinase-like ATPase, C-terminal domain"/>
    <property type="match status" value="1"/>
</dbReference>
<keyword evidence="3" id="KW-0597">Phosphoprotein</keyword>
<reference evidence="14 15" key="3">
    <citation type="submission" date="2020-04" db="EMBL/GenBank/DDBJ databases">
        <title>Antimicrobial susceptibility and clonality of vaginal-derived multi-drug resistant Mobiluncus isolates in China.</title>
        <authorList>
            <person name="Zhang X."/>
        </authorList>
    </citation>
    <scope>NUCLEOTIDE SEQUENCE [LARGE SCALE GENOMIC DNA]</scope>
    <source>
        <strain evidence="10 14">13</strain>
        <strain evidence="11 15">7</strain>
    </source>
</reference>
<dbReference type="InterPro" id="IPR013656">
    <property type="entry name" value="PAS_4"/>
</dbReference>
<keyword evidence="7" id="KW-0067">ATP-binding</keyword>
<evidence type="ECO:0000256" key="6">
    <source>
        <dbReference type="ARBA" id="ARBA00022777"/>
    </source>
</evidence>
<protein>
    <recommendedName>
        <fullName evidence="2">histidine kinase</fullName>
        <ecNumber evidence="2">2.7.13.3</ecNumber>
    </recommendedName>
</protein>
<dbReference type="RefSeq" id="WP_004016979.1">
    <property type="nucleotide sequence ID" value="NZ_CAMPNB010000010.1"/>
</dbReference>
<keyword evidence="4 12" id="KW-0808">Transferase</keyword>
<reference evidence="9 16" key="2">
    <citation type="submission" date="2019-08" db="EMBL/GenBank/DDBJ databases">
        <title>Comparison of rpoB and gyrB Sequences from Mobiluncus Species and Development of a Multiplex PCR Method for Clinical Detection of Mobiluncus curtisii and Mobiluncus mulieris.</title>
        <authorList>
            <person name="Yang L."/>
            <person name="Shen Y."/>
            <person name="Xu G."/>
            <person name="Shu L.-B."/>
            <person name="Hu J."/>
            <person name="Zhang R."/>
            <person name="Wang Y."/>
            <person name="Zhou H.-W."/>
            <person name="Zhang X."/>
        </authorList>
    </citation>
    <scope>NUCLEOTIDE SEQUENCE [LARGE SCALE GENOMIC DNA]</scope>
    <source>
        <strain evidence="9 16">M26</strain>
    </source>
</reference>
<dbReference type="GeneID" id="61167682"/>
<organism evidence="12 13">
    <name type="scientific">Mobiluncus mulieris</name>
    <dbReference type="NCBI Taxonomy" id="2052"/>
    <lineage>
        <taxon>Bacteria</taxon>
        <taxon>Bacillati</taxon>
        <taxon>Actinomycetota</taxon>
        <taxon>Actinomycetes</taxon>
        <taxon>Actinomycetales</taxon>
        <taxon>Actinomycetaceae</taxon>
        <taxon>Mobiluncus</taxon>
    </lineage>
</organism>
<evidence type="ECO:0000256" key="7">
    <source>
        <dbReference type="ARBA" id="ARBA00022840"/>
    </source>
</evidence>
<dbReference type="PANTHER" id="PTHR41523:SF8">
    <property type="entry name" value="ETHYLENE RESPONSE SENSOR PROTEIN"/>
    <property type="match status" value="1"/>
</dbReference>
<dbReference type="EC" id="2.7.13.3" evidence="2"/>
<dbReference type="Pfam" id="PF12282">
    <property type="entry name" value="GAF_PdtaS"/>
    <property type="match status" value="1"/>
</dbReference>
<keyword evidence="6 12" id="KW-0418">Kinase</keyword>
<reference evidence="12 13" key="1">
    <citation type="submission" date="2018-06" db="EMBL/GenBank/DDBJ databases">
        <authorList>
            <consortium name="Pathogen Informatics"/>
            <person name="Doyle S."/>
        </authorList>
    </citation>
    <scope>NUCLEOTIDE SEQUENCE [LARGE SCALE GENOMIC DNA]</scope>
    <source>
        <strain evidence="12 13">NCTC11819</strain>
    </source>
</reference>
<evidence type="ECO:0000256" key="5">
    <source>
        <dbReference type="ARBA" id="ARBA00022741"/>
    </source>
</evidence>
<comment type="caution">
    <text evidence="12">The sequence shown here is derived from an EMBL/GenBank/DDBJ whole genome shotgun (WGS) entry which is preliminary data.</text>
</comment>
<dbReference type="InterPro" id="IPR038424">
    <property type="entry name" value="H_kinase_PdtaS_GAF_sf"/>
</dbReference>
<evidence type="ECO:0000313" key="13">
    <source>
        <dbReference type="Proteomes" id="UP000255284"/>
    </source>
</evidence>
<comment type="catalytic activity">
    <reaction evidence="1">
        <text>ATP + protein L-histidine = ADP + protein N-phospho-L-histidine.</text>
        <dbReference type="EC" id="2.7.13.3"/>
    </reaction>
</comment>
<evidence type="ECO:0000313" key="9">
    <source>
        <dbReference type="EMBL" id="MCU9969008.1"/>
    </source>
</evidence>
<dbReference type="Pfam" id="PF02518">
    <property type="entry name" value="HATPase_c"/>
    <property type="match status" value="1"/>
</dbReference>
<dbReference type="SMART" id="SM00387">
    <property type="entry name" value="HATPase_c"/>
    <property type="match status" value="1"/>
</dbReference>
<dbReference type="Gene3D" id="3.30.450.20">
    <property type="entry name" value="PAS domain"/>
    <property type="match status" value="1"/>
</dbReference>
<evidence type="ECO:0000256" key="2">
    <source>
        <dbReference type="ARBA" id="ARBA00012438"/>
    </source>
</evidence>
<dbReference type="PROSITE" id="PS50109">
    <property type="entry name" value="HIS_KIN"/>
    <property type="match status" value="1"/>
</dbReference>
<dbReference type="Proteomes" id="UP000578252">
    <property type="component" value="Unassembled WGS sequence"/>
</dbReference>
<accession>A0A2J9KQH7</accession>
<evidence type="ECO:0000256" key="3">
    <source>
        <dbReference type="ARBA" id="ARBA00022553"/>
    </source>
</evidence>
<dbReference type="InterPro" id="IPR011495">
    <property type="entry name" value="Sig_transdc_His_kin_sub2_dim/P"/>
</dbReference>
<dbReference type="Pfam" id="PF08448">
    <property type="entry name" value="PAS_4"/>
    <property type="match status" value="1"/>
</dbReference>
<evidence type="ECO:0000313" key="12">
    <source>
        <dbReference type="EMBL" id="STO15510.1"/>
    </source>
</evidence>
<dbReference type="GO" id="GO:0005524">
    <property type="term" value="F:ATP binding"/>
    <property type="evidence" value="ECO:0007669"/>
    <property type="project" value="UniProtKB-KW"/>
</dbReference>
<dbReference type="Pfam" id="PF07568">
    <property type="entry name" value="HisKA_2"/>
    <property type="match status" value="1"/>
</dbReference>
<dbReference type="Proteomes" id="UP000255284">
    <property type="component" value="Unassembled WGS sequence"/>
</dbReference>
<feature type="domain" description="Histidine kinase" evidence="8">
    <location>
        <begin position="295"/>
        <end position="486"/>
    </location>
</feature>
<dbReference type="Gene3D" id="3.30.450.280">
    <property type="entry name" value="GAF domain"/>
    <property type="match status" value="1"/>
</dbReference>
<dbReference type="EMBL" id="VSZY01000008">
    <property type="protein sequence ID" value="MCU9969008.1"/>
    <property type="molecule type" value="Genomic_DNA"/>
</dbReference>
<dbReference type="InterPro" id="IPR022066">
    <property type="entry name" value="PdtaS_GAF"/>
</dbReference>
<evidence type="ECO:0000256" key="4">
    <source>
        <dbReference type="ARBA" id="ARBA00022679"/>
    </source>
</evidence>
<dbReference type="GO" id="GO:0004673">
    <property type="term" value="F:protein histidine kinase activity"/>
    <property type="evidence" value="ECO:0007669"/>
    <property type="project" value="UniProtKB-EC"/>
</dbReference>
<evidence type="ECO:0000313" key="16">
    <source>
        <dbReference type="Proteomes" id="UP001209486"/>
    </source>
</evidence>
<dbReference type="EMBL" id="JABCUR010000003">
    <property type="protein sequence ID" value="NMW64706.1"/>
    <property type="molecule type" value="Genomic_DNA"/>
</dbReference>
<evidence type="ECO:0000313" key="15">
    <source>
        <dbReference type="Proteomes" id="UP000582487"/>
    </source>
</evidence>
<evidence type="ECO:0000313" key="14">
    <source>
        <dbReference type="Proteomes" id="UP000578252"/>
    </source>
</evidence>
<evidence type="ECO:0000259" key="8">
    <source>
        <dbReference type="PROSITE" id="PS50109"/>
    </source>
</evidence>
<sequence length="486" mass="52517">MSTFNRELGEAPFKPLPEAAVEHLYRLVGDWQIISDLSQADLLLWLENRYDGFSCAAHCRPATGPTVHLDDVIGFSLPSTRQPLMEEALISGKIVENPVHRWTGMNTVSEILVPVPFQGKPVGVVAIETNLAFQVGEIGGEGWFKPVARQLREMMAIGEFPYETTPTVSNHGNPRVADGALLLDSEGRVEHASPNAISAFKRLGFSRPLHGEILAEVVTPLVATGSTVDETLAVVLMGRASWVTEVEVRGVSMTIRALPLKRDGKRTGALLLTRDVTEKRVREKQLLSKDATIREVHHRVKNNLQTVSAVLRLQARRSDNDTVKEALAEAERRISIIATVHESLSQTVDESVAFDETFGKLLALVATAASEDHFVETKFTGSFGTLGADAAAALGVVLSELVTNAIEHGLKGRSGTVTVNAKRSEDELVVTVTDDGIGTDQESIGGGLGTQIVKTLVSTELGGSVQWERRVAPDVGTVVHLVATRL</sequence>
<dbReference type="InterPro" id="IPR005467">
    <property type="entry name" value="His_kinase_dom"/>
</dbReference>
<name>A0A2J9KQH7_9ACTO</name>
<dbReference type="Proteomes" id="UP001209486">
    <property type="component" value="Unassembled WGS sequence"/>
</dbReference>
<dbReference type="EMBL" id="UGGQ01000006">
    <property type="protein sequence ID" value="STO15510.1"/>
    <property type="molecule type" value="Genomic_DNA"/>
</dbReference>
<dbReference type="AlphaFoldDB" id="A0A2J9KQH7"/>
<dbReference type="SUPFAM" id="SSF55874">
    <property type="entry name" value="ATPase domain of HSP90 chaperone/DNA topoisomerase II/histidine kinase"/>
    <property type="match status" value="1"/>
</dbReference>
<keyword evidence="5" id="KW-0547">Nucleotide-binding</keyword>
<proteinExistence type="predicted"/>